<keyword evidence="2" id="KW-1185">Reference proteome</keyword>
<organism evidence="1 2">
    <name type="scientific">Hygrophoropsis aurantiaca</name>
    <dbReference type="NCBI Taxonomy" id="72124"/>
    <lineage>
        <taxon>Eukaryota</taxon>
        <taxon>Fungi</taxon>
        <taxon>Dikarya</taxon>
        <taxon>Basidiomycota</taxon>
        <taxon>Agaricomycotina</taxon>
        <taxon>Agaricomycetes</taxon>
        <taxon>Agaricomycetidae</taxon>
        <taxon>Boletales</taxon>
        <taxon>Coniophorineae</taxon>
        <taxon>Hygrophoropsidaceae</taxon>
        <taxon>Hygrophoropsis</taxon>
    </lineage>
</organism>
<protein>
    <submittedName>
        <fullName evidence="1">Membrane bound O-acyl transferase family-domain-containing protein</fullName>
    </submittedName>
</protein>
<name>A0ACB8AFE6_9AGAM</name>
<dbReference type="EMBL" id="MU267661">
    <property type="protein sequence ID" value="KAH7912044.1"/>
    <property type="molecule type" value="Genomic_DNA"/>
</dbReference>
<gene>
    <name evidence="1" type="ORF">BJ138DRAFT_1135014</name>
</gene>
<keyword evidence="1" id="KW-0808">Transferase</keyword>
<proteinExistence type="predicted"/>
<dbReference type="Proteomes" id="UP000790377">
    <property type="component" value="Unassembled WGS sequence"/>
</dbReference>
<reference evidence="1" key="1">
    <citation type="journal article" date="2021" name="New Phytol.">
        <title>Evolutionary innovations through gain and loss of genes in the ectomycorrhizal Boletales.</title>
        <authorList>
            <person name="Wu G."/>
            <person name="Miyauchi S."/>
            <person name="Morin E."/>
            <person name="Kuo A."/>
            <person name="Drula E."/>
            <person name="Varga T."/>
            <person name="Kohler A."/>
            <person name="Feng B."/>
            <person name="Cao Y."/>
            <person name="Lipzen A."/>
            <person name="Daum C."/>
            <person name="Hundley H."/>
            <person name="Pangilinan J."/>
            <person name="Johnson J."/>
            <person name="Barry K."/>
            <person name="LaButti K."/>
            <person name="Ng V."/>
            <person name="Ahrendt S."/>
            <person name="Min B."/>
            <person name="Choi I.G."/>
            <person name="Park H."/>
            <person name="Plett J.M."/>
            <person name="Magnuson J."/>
            <person name="Spatafora J.W."/>
            <person name="Nagy L.G."/>
            <person name="Henrissat B."/>
            <person name="Grigoriev I.V."/>
            <person name="Yang Z.L."/>
            <person name="Xu J."/>
            <person name="Martin F.M."/>
        </authorList>
    </citation>
    <scope>NUCLEOTIDE SEQUENCE</scope>
    <source>
        <strain evidence="1">ATCC 28755</strain>
    </source>
</reference>
<sequence>MPTRRPVTVGNFATTFLPVLFFYYTMAVLVQRKHTFQYRLALLPLILCLAFHMGTSLDFSGGSPGHVFLNQGLALAMFTVAMRTITWTFAKEPYRRTGLTYENSDKKRPLSRDHTPDFTLGEAMWNAWDLIMNLRGLGWNWSRTFHIPAPTFHTSSVPFFLAQSIIRLVFYVLAFDIASASIRSFSPDTFGSIRGGSIFDVSLAPIPRYMRASVISVLSAWTAYFIIETVYQIHAIIFVLLFRQRPSQWPPLFDSPWMSTSLAEFWGQKWHQLFRECFTAVGSRPFRHYLGRTGGIFGAFLASGMLHDVGLRGMDRGGDTIAVIGFFMMNALGLTLEYAWKKQTGNKVGGIGGWLWALVWLVTWGNLMVDAWGRTGLVGSDFFPEIYRPSKLILGRFAKYLP</sequence>
<accession>A0ACB8AFE6</accession>
<evidence type="ECO:0000313" key="1">
    <source>
        <dbReference type="EMBL" id="KAH7912044.1"/>
    </source>
</evidence>
<evidence type="ECO:0000313" key="2">
    <source>
        <dbReference type="Proteomes" id="UP000790377"/>
    </source>
</evidence>
<comment type="caution">
    <text evidence="1">The sequence shown here is derived from an EMBL/GenBank/DDBJ whole genome shotgun (WGS) entry which is preliminary data.</text>
</comment>